<dbReference type="SUPFAM" id="SSF46689">
    <property type="entry name" value="Homeodomain-like"/>
    <property type="match status" value="3"/>
</dbReference>
<organism evidence="10 11">
    <name type="scientific">Malus domestica</name>
    <name type="common">Apple</name>
    <name type="synonym">Pyrus malus</name>
    <dbReference type="NCBI Taxonomy" id="3750"/>
    <lineage>
        <taxon>Eukaryota</taxon>
        <taxon>Viridiplantae</taxon>
        <taxon>Streptophyta</taxon>
        <taxon>Embryophyta</taxon>
        <taxon>Tracheophyta</taxon>
        <taxon>Spermatophyta</taxon>
        <taxon>Magnoliopsida</taxon>
        <taxon>eudicotyledons</taxon>
        <taxon>Gunneridae</taxon>
        <taxon>Pentapetalae</taxon>
        <taxon>rosids</taxon>
        <taxon>fabids</taxon>
        <taxon>Rosales</taxon>
        <taxon>Rosaceae</taxon>
        <taxon>Amygdaloideae</taxon>
        <taxon>Maleae</taxon>
        <taxon>Malus</taxon>
    </lineage>
</organism>
<feature type="compositionally biased region" description="Basic and acidic residues" evidence="6">
    <location>
        <begin position="760"/>
        <end position="774"/>
    </location>
</feature>
<dbReference type="InterPro" id="IPR017930">
    <property type="entry name" value="Myb_dom"/>
</dbReference>
<keyword evidence="5" id="KW-0539">Nucleus</keyword>
<feature type="domain" description="HTH myb-type" evidence="9">
    <location>
        <begin position="533"/>
        <end position="581"/>
    </location>
</feature>
<dbReference type="InterPro" id="IPR009057">
    <property type="entry name" value="Homeodomain-like_sf"/>
</dbReference>
<dbReference type="PROSITE" id="PS51293">
    <property type="entry name" value="SANT"/>
    <property type="match status" value="1"/>
</dbReference>
<feature type="domain" description="Myb-like" evidence="7">
    <location>
        <begin position="530"/>
        <end position="581"/>
    </location>
</feature>
<feature type="region of interest" description="Disordered" evidence="6">
    <location>
        <begin position="663"/>
        <end position="837"/>
    </location>
</feature>
<reference evidence="10 11" key="1">
    <citation type="submission" date="2018-10" db="EMBL/GenBank/DDBJ databases">
        <title>A high-quality apple genome assembly.</title>
        <authorList>
            <person name="Hu J."/>
        </authorList>
    </citation>
    <scope>NUCLEOTIDE SEQUENCE [LARGE SCALE GENOMIC DNA]</scope>
    <source>
        <strain evidence="11">cv. HFTH1</strain>
        <tissue evidence="10">Young leaf</tissue>
    </source>
</reference>
<evidence type="ECO:0000256" key="5">
    <source>
        <dbReference type="ARBA" id="ARBA00023242"/>
    </source>
</evidence>
<comment type="caution">
    <text evidence="10">The sequence shown here is derived from an EMBL/GenBank/DDBJ whole genome shotgun (WGS) entry which is preliminary data.</text>
</comment>
<feature type="compositionally biased region" description="Basic residues" evidence="6">
    <location>
        <begin position="889"/>
        <end position="899"/>
    </location>
</feature>
<evidence type="ECO:0000313" key="11">
    <source>
        <dbReference type="Proteomes" id="UP000290289"/>
    </source>
</evidence>
<evidence type="ECO:0000259" key="9">
    <source>
        <dbReference type="PROSITE" id="PS51294"/>
    </source>
</evidence>
<dbReference type="PROSITE" id="PS50090">
    <property type="entry name" value="MYB_LIKE"/>
    <property type="match status" value="4"/>
</dbReference>
<dbReference type="InterPro" id="IPR001005">
    <property type="entry name" value="SANT/Myb"/>
</dbReference>
<dbReference type="GO" id="GO:0042795">
    <property type="term" value="P:snRNA transcription by RNA polymerase II"/>
    <property type="evidence" value="ECO:0007669"/>
    <property type="project" value="TreeGrafter"/>
</dbReference>
<dbReference type="Proteomes" id="UP000290289">
    <property type="component" value="Chromosome 14"/>
</dbReference>
<keyword evidence="2" id="KW-0805">Transcription regulation</keyword>
<evidence type="ECO:0000256" key="6">
    <source>
        <dbReference type="SAM" id="MobiDB-lite"/>
    </source>
</evidence>
<dbReference type="Pfam" id="PF00249">
    <property type="entry name" value="Myb_DNA-binding"/>
    <property type="match status" value="4"/>
</dbReference>
<comment type="subcellular location">
    <subcellularLocation>
        <location evidence="1">Nucleus</location>
    </subcellularLocation>
</comment>
<dbReference type="Gene3D" id="1.10.10.60">
    <property type="entry name" value="Homeodomain-like"/>
    <property type="match status" value="5"/>
</dbReference>
<dbReference type="InterPro" id="IPR017884">
    <property type="entry name" value="SANT_dom"/>
</dbReference>
<sequence>MSPPSDDDQDQFSVDKEEEDDDLFEADMEALRRACMLTGTSPDDLKNDGGGGNDDERQASADSESDSDADADDDDLELLRQIRSRFLNSSDACEPLSLKPLCTLPPDASGDEEDDYQTLLAIRKRFSAYGNDTLENDTKQVGSCCKSVKETCYEISAIRNDALERFPDPEDADLATNPLSDNAEGQSSALIVWNQSDSCSTSMLPRKDSSFPKAAQVFMDAIRKNRASQKFIRNKLIQIEAKIEENRKLKERVKILKDFQVSCKRRTWESLSQKKDPRVQLILLKGPRDSRDSKVHYKKISALLYGPEENSHVANYRMTMKKYLDSLCRKKWSKVEKEALEKGIKQQFQEMVLQSSVDESSFSERPCGESNHIDDILASIKGLEITPEIIREFLPKVKWEQLASMYLPGRSGAECETRWLNWEDPLINRKSWTAKEDKNLLYFVQEKGINNWFDIAVSLGTNRTPFQCLARYQRSLNASILKREWTKDEDARLRSAVETLGEGNWQAIASALGGRAGTQCSNRWKKSLHPTKKREGRWTPEEDKRLKVAQMLFGPKNWNKTAQFVPGRTQSQCRDRYVNCLEPSLNYGEWTEEEDSRLRAAIEEHGYCWSKVAACVPRRTDNMCWRRCKVLYPEEVLLLKEQKKIKKVALMCNFVDREEERPALGPNDFLPPIDTSTKTLTYPKKQNGKLSKVPNKTRSRRNKNKSESCSDARGIDNSDQVETSNGHDAPNKKNNVRKQRRRRRKSTEPTGEGQVIVPVPDEHVTHKEEQRETSCSDQIVGTSDGDDTTLAVFQRNKSKKRNLGPPSNDTRKKRKLVVSDCSVQDSPTNNIQKGAGSHPEAAIMVCDSEQGGLKLDSERNVTFQEPVITVAGVSPKSDHDADDVLASLGKKKSKKKRPQTSKSRPQACRPSSATMKSESLPKGVGLGKGEGLDHREPVRETGNNGAEGDHEDGDMTLACFLRNKSKKRRRQCG</sequence>
<dbReference type="GO" id="GO:0001006">
    <property type="term" value="F:RNA polymerase III type 3 promoter sequence-specific DNA binding"/>
    <property type="evidence" value="ECO:0007669"/>
    <property type="project" value="TreeGrafter"/>
</dbReference>
<dbReference type="PROSITE" id="PS51294">
    <property type="entry name" value="HTH_MYB"/>
    <property type="match status" value="4"/>
</dbReference>
<dbReference type="STRING" id="3750.A0A498I827"/>
<dbReference type="PANTHER" id="PTHR46621:SF1">
    <property type="entry name" value="SNRNA-ACTIVATING PROTEIN COMPLEX SUBUNIT 4"/>
    <property type="match status" value="1"/>
</dbReference>
<proteinExistence type="predicted"/>
<feature type="compositionally biased region" description="Polar residues" evidence="6">
    <location>
        <begin position="717"/>
        <end position="726"/>
    </location>
</feature>
<evidence type="ECO:0000256" key="1">
    <source>
        <dbReference type="ARBA" id="ARBA00004123"/>
    </source>
</evidence>
<keyword evidence="11" id="KW-1185">Reference proteome</keyword>
<evidence type="ECO:0000256" key="4">
    <source>
        <dbReference type="ARBA" id="ARBA00023163"/>
    </source>
</evidence>
<dbReference type="CDD" id="cd00167">
    <property type="entry name" value="SANT"/>
    <property type="match status" value="4"/>
</dbReference>
<dbReference type="GO" id="GO:0019185">
    <property type="term" value="C:snRNA-activating protein complex"/>
    <property type="evidence" value="ECO:0007669"/>
    <property type="project" value="TreeGrafter"/>
</dbReference>
<name>A0A498I827_MALDO</name>
<feature type="region of interest" description="Disordered" evidence="6">
    <location>
        <begin position="1"/>
        <end position="74"/>
    </location>
</feature>
<feature type="compositionally biased region" description="Basic residues" evidence="6">
    <location>
        <begin position="734"/>
        <end position="745"/>
    </location>
</feature>
<accession>A0A498I827</accession>
<feature type="compositionally biased region" description="Acidic residues" evidence="6">
    <location>
        <begin position="63"/>
        <end position="74"/>
    </location>
</feature>
<evidence type="ECO:0000256" key="2">
    <source>
        <dbReference type="ARBA" id="ARBA00023015"/>
    </source>
</evidence>
<dbReference type="GO" id="GO:0042796">
    <property type="term" value="P:snRNA transcription by RNA polymerase III"/>
    <property type="evidence" value="ECO:0007669"/>
    <property type="project" value="TreeGrafter"/>
</dbReference>
<dbReference type="GO" id="GO:0000978">
    <property type="term" value="F:RNA polymerase II cis-regulatory region sequence-specific DNA binding"/>
    <property type="evidence" value="ECO:0007669"/>
    <property type="project" value="TreeGrafter"/>
</dbReference>
<feature type="compositionally biased region" description="Basic and acidic residues" evidence="6">
    <location>
        <begin position="930"/>
        <end position="939"/>
    </location>
</feature>
<evidence type="ECO:0000313" key="10">
    <source>
        <dbReference type="EMBL" id="RXH77243.1"/>
    </source>
</evidence>
<feature type="compositionally biased region" description="Basic and acidic residues" evidence="6">
    <location>
        <begin position="704"/>
        <end position="716"/>
    </location>
</feature>
<keyword evidence="3" id="KW-0238">DNA-binding</keyword>
<dbReference type="InterPro" id="IPR051575">
    <property type="entry name" value="Myb-like_DNA-bd"/>
</dbReference>
<keyword evidence="4" id="KW-0804">Transcription</keyword>
<dbReference type="GO" id="GO:0005634">
    <property type="term" value="C:nucleus"/>
    <property type="evidence" value="ECO:0007669"/>
    <property type="project" value="UniProtKB-SubCell"/>
</dbReference>
<dbReference type="AlphaFoldDB" id="A0A498I827"/>
<dbReference type="PANTHER" id="PTHR46621">
    <property type="entry name" value="SNRNA-ACTIVATING PROTEIN COMPLEX SUBUNIT 4"/>
    <property type="match status" value="1"/>
</dbReference>
<protein>
    <submittedName>
        <fullName evidence="10">Uncharacterized protein</fullName>
    </submittedName>
</protein>
<feature type="domain" description="HTH myb-type" evidence="9">
    <location>
        <begin position="477"/>
        <end position="532"/>
    </location>
</feature>
<feature type="domain" description="HTH myb-type" evidence="9">
    <location>
        <begin position="582"/>
        <end position="636"/>
    </location>
</feature>
<feature type="domain" description="Myb-like" evidence="7">
    <location>
        <begin position="477"/>
        <end position="528"/>
    </location>
</feature>
<evidence type="ECO:0000256" key="3">
    <source>
        <dbReference type="ARBA" id="ARBA00023125"/>
    </source>
</evidence>
<evidence type="ECO:0000259" key="7">
    <source>
        <dbReference type="PROSITE" id="PS50090"/>
    </source>
</evidence>
<feature type="compositionally biased region" description="Basic residues" evidence="6">
    <location>
        <begin position="963"/>
        <end position="973"/>
    </location>
</feature>
<dbReference type="EMBL" id="RDQH01000340">
    <property type="protein sequence ID" value="RXH77243.1"/>
    <property type="molecule type" value="Genomic_DNA"/>
</dbReference>
<feature type="domain" description="HTH myb-type" evidence="9">
    <location>
        <begin position="424"/>
        <end position="476"/>
    </location>
</feature>
<feature type="compositionally biased region" description="Acidic residues" evidence="6">
    <location>
        <begin position="1"/>
        <end position="28"/>
    </location>
</feature>
<feature type="domain" description="Myb-like" evidence="7">
    <location>
        <begin position="424"/>
        <end position="476"/>
    </location>
</feature>
<dbReference type="SMART" id="SM00717">
    <property type="entry name" value="SANT"/>
    <property type="match status" value="5"/>
</dbReference>
<feature type="domain" description="Myb-like" evidence="7">
    <location>
        <begin position="582"/>
        <end position="627"/>
    </location>
</feature>
<gene>
    <name evidence="10" type="ORF">DVH24_023517</name>
</gene>
<feature type="domain" description="SANT" evidence="8">
    <location>
        <begin position="533"/>
        <end position="579"/>
    </location>
</feature>
<feature type="compositionally biased region" description="Polar residues" evidence="6">
    <location>
        <begin position="821"/>
        <end position="832"/>
    </location>
</feature>
<evidence type="ECO:0000259" key="8">
    <source>
        <dbReference type="PROSITE" id="PS51293"/>
    </source>
</evidence>
<feature type="region of interest" description="Disordered" evidence="6">
    <location>
        <begin position="887"/>
        <end position="973"/>
    </location>
</feature>